<dbReference type="Proteomes" id="UP001152484">
    <property type="component" value="Unassembled WGS sequence"/>
</dbReference>
<evidence type="ECO:0000313" key="6">
    <source>
        <dbReference type="EMBL" id="CAH9062858.1"/>
    </source>
</evidence>
<dbReference type="EMBL" id="CAMAPE010000004">
    <property type="protein sequence ID" value="CAH9062858.1"/>
    <property type="molecule type" value="Genomic_DNA"/>
</dbReference>
<evidence type="ECO:0000259" key="5">
    <source>
        <dbReference type="PROSITE" id="PS50090"/>
    </source>
</evidence>
<evidence type="ECO:0000313" key="7">
    <source>
        <dbReference type="Proteomes" id="UP001152484"/>
    </source>
</evidence>
<dbReference type="PANTHER" id="PTHR47863">
    <property type="entry name" value="RING/FYVE/PHD ZINC FINGER SUPERFAMILY PROTEIN"/>
    <property type="match status" value="1"/>
</dbReference>
<dbReference type="InterPro" id="IPR009057">
    <property type="entry name" value="Homeodomain-like_sf"/>
</dbReference>
<dbReference type="SUPFAM" id="SSF46689">
    <property type="entry name" value="Homeodomain-like"/>
    <property type="match status" value="1"/>
</dbReference>
<comment type="caution">
    <text evidence="6">The sequence shown here is derived from an EMBL/GenBank/DDBJ whole genome shotgun (WGS) entry which is preliminary data.</text>
</comment>
<feature type="compositionally biased region" description="Low complexity" evidence="4">
    <location>
        <begin position="515"/>
        <end position="526"/>
    </location>
</feature>
<feature type="compositionally biased region" description="Basic and acidic residues" evidence="4">
    <location>
        <begin position="637"/>
        <end position="652"/>
    </location>
</feature>
<feature type="region of interest" description="Disordered" evidence="4">
    <location>
        <begin position="553"/>
        <end position="579"/>
    </location>
</feature>
<dbReference type="Gene3D" id="1.10.246.220">
    <property type="match status" value="1"/>
</dbReference>
<keyword evidence="1" id="KW-0479">Metal-binding</keyword>
<dbReference type="PROSITE" id="PS50090">
    <property type="entry name" value="MYB_LIKE"/>
    <property type="match status" value="1"/>
</dbReference>
<organism evidence="6 7">
    <name type="scientific">Cuscuta europaea</name>
    <name type="common">European dodder</name>
    <dbReference type="NCBI Taxonomy" id="41803"/>
    <lineage>
        <taxon>Eukaryota</taxon>
        <taxon>Viridiplantae</taxon>
        <taxon>Streptophyta</taxon>
        <taxon>Embryophyta</taxon>
        <taxon>Tracheophyta</taxon>
        <taxon>Spermatophyta</taxon>
        <taxon>Magnoliopsida</taxon>
        <taxon>eudicotyledons</taxon>
        <taxon>Gunneridae</taxon>
        <taxon>Pentapetalae</taxon>
        <taxon>asterids</taxon>
        <taxon>lamiids</taxon>
        <taxon>Solanales</taxon>
        <taxon>Convolvulaceae</taxon>
        <taxon>Cuscuteae</taxon>
        <taxon>Cuscuta</taxon>
        <taxon>Cuscuta subgen. Cuscuta</taxon>
    </lineage>
</organism>
<dbReference type="PANTHER" id="PTHR47863:SF4">
    <property type="entry name" value="RING_FYVE_PHD ZINC FINGER SUPERFAMILY PROTEIN"/>
    <property type="match status" value="1"/>
</dbReference>
<dbReference type="InterPro" id="IPR001965">
    <property type="entry name" value="Znf_PHD"/>
</dbReference>
<dbReference type="CDD" id="cd11660">
    <property type="entry name" value="SANT_TRF"/>
    <property type="match status" value="1"/>
</dbReference>
<sequence length="750" mass="83557">MPIFVYKEWITKSLNCGSFPSASTLPWIWVVEALASSKQIDASLLIDLVKRIPETSDDFERSAKTMLSLRILQNLFIKRNGNLDDTSLAAGPKMRLDLSEHCKDRLCKQLQEICASNLKMSETQILNMESSTLPQCFLLQLKDMFAKGSDPHLAPLKQRSGLPITNQSGNATSVDVGAFRGIGETCEEKNFKHRAENGNLVASTHGNENNLKETLHDRDLLTKKRKCVSADNQGRESPEERILLDDYSGGPGASKVTKKCKLISAFDKNCVHITECTEKEGCNLENESQAMGLEESGSHAVKGSVHATKCIGKEEGNLRNKSQARALEERGSGVQLCYSNVASQPLPQQIFHANGTKRNFQHDLSNGGPLTHTIRGKVDSSHEPQSCSDSDEYHEEMIEITSKKTVFLNSQCTYSQDSLETTGLKELNLCVKCNGGGQSTQLLVCNSETCPLVVHSSCLGSIPSFEKDGRFYCPFCSYSRAISQYMEVKKKASLARKDLASFIGVQIEQPRKSSTRSSRSKTSQPRQDAELCQKDEANGSRFFLKDTSLPQCSANTEEKQQEQQSVSSDGDGSPSKDKRTLSTNAIIVYMGKDPLYPNEDDDQSHYETPAITIDNMQGIPHGDPERVTGMNLRPELASRTDLEESSEEEKGKSQASGYRIRFRKPEKKCSFPEITQWRRKNIPWTKEEEEALKDAVGKNKSTKNRNMPWKEILELGADHFWKGRTAVDLKDKWRNICKGSSSNVKGNMTS</sequence>
<dbReference type="InterPro" id="IPR011011">
    <property type="entry name" value="Znf_FYVE_PHD"/>
</dbReference>
<dbReference type="GO" id="GO:0010597">
    <property type="term" value="P:green leaf volatile biosynthetic process"/>
    <property type="evidence" value="ECO:0007669"/>
    <property type="project" value="UniProtKB-ARBA"/>
</dbReference>
<dbReference type="SMART" id="SM00249">
    <property type="entry name" value="PHD"/>
    <property type="match status" value="1"/>
</dbReference>
<name>A0A9P1DZ33_CUSEU</name>
<dbReference type="Pfam" id="PF00249">
    <property type="entry name" value="Myb_DNA-binding"/>
    <property type="match status" value="1"/>
</dbReference>
<keyword evidence="3" id="KW-0862">Zinc</keyword>
<dbReference type="InterPro" id="IPR001005">
    <property type="entry name" value="SANT/Myb"/>
</dbReference>
<feature type="domain" description="Myb-like" evidence="5">
    <location>
        <begin position="683"/>
        <end position="737"/>
    </location>
</feature>
<proteinExistence type="predicted"/>
<protein>
    <recommendedName>
        <fullName evidence="5">Myb-like domain-containing protein</fullName>
    </recommendedName>
</protein>
<evidence type="ECO:0000256" key="4">
    <source>
        <dbReference type="SAM" id="MobiDB-lite"/>
    </source>
</evidence>
<dbReference type="InterPro" id="IPR013083">
    <property type="entry name" value="Znf_RING/FYVE/PHD"/>
</dbReference>
<evidence type="ECO:0000256" key="3">
    <source>
        <dbReference type="ARBA" id="ARBA00022833"/>
    </source>
</evidence>
<dbReference type="GO" id="GO:0008270">
    <property type="term" value="F:zinc ion binding"/>
    <property type="evidence" value="ECO:0007669"/>
    <property type="project" value="UniProtKB-KW"/>
</dbReference>
<dbReference type="GO" id="GO:0000976">
    <property type="term" value="F:transcription cis-regulatory region binding"/>
    <property type="evidence" value="ECO:0007669"/>
    <property type="project" value="UniProtKB-ARBA"/>
</dbReference>
<accession>A0A9P1DZ33</accession>
<evidence type="ECO:0000256" key="1">
    <source>
        <dbReference type="ARBA" id="ARBA00022723"/>
    </source>
</evidence>
<feature type="region of interest" description="Disordered" evidence="4">
    <location>
        <begin position="637"/>
        <end position="659"/>
    </location>
</feature>
<dbReference type="OrthoDB" id="608866at2759"/>
<feature type="compositionally biased region" description="Low complexity" evidence="4">
    <location>
        <begin position="562"/>
        <end position="573"/>
    </location>
</feature>
<feature type="region of interest" description="Disordered" evidence="4">
    <location>
        <begin position="510"/>
        <end position="532"/>
    </location>
</feature>
<evidence type="ECO:0000256" key="2">
    <source>
        <dbReference type="ARBA" id="ARBA00022771"/>
    </source>
</evidence>
<reference evidence="6" key="1">
    <citation type="submission" date="2022-07" db="EMBL/GenBank/DDBJ databases">
        <authorList>
            <person name="Macas J."/>
            <person name="Novak P."/>
            <person name="Neumann P."/>
        </authorList>
    </citation>
    <scope>NUCLEOTIDE SEQUENCE</scope>
</reference>
<keyword evidence="2" id="KW-0863">Zinc-finger</keyword>
<keyword evidence="7" id="KW-1185">Reference proteome</keyword>
<dbReference type="SUPFAM" id="SSF57903">
    <property type="entry name" value="FYVE/PHD zinc finger"/>
    <property type="match status" value="1"/>
</dbReference>
<dbReference type="AlphaFoldDB" id="A0A9P1DZ33"/>
<dbReference type="Gene3D" id="3.30.40.10">
    <property type="entry name" value="Zinc/RING finger domain, C3HC4 (zinc finger)"/>
    <property type="match status" value="1"/>
</dbReference>
<gene>
    <name evidence="6" type="ORF">CEURO_LOCUS1972</name>
</gene>